<dbReference type="PANTHER" id="PTHR48449:SF1">
    <property type="entry name" value="DUF1985 DOMAIN-CONTAINING PROTEIN"/>
    <property type="match status" value="1"/>
</dbReference>
<dbReference type="HOGENOM" id="CLU_017415_6_1_1"/>
<feature type="compositionally biased region" description="Basic and acidic residues" evidence="1">
    <location>
        <begin position="401"/>
        <end position="410"/>
    </location>
</feature>
<dbReference type="AlphaFoldDB" id="A0A0D3CHU7"/>
<keyword evidence="4" id="KW-1185">Reference proteome</keyword>
<dbReference type="PANTHER" id="PTHR48449">
    <property type="entry name" value="DUF1985 DOMAIN-CONTAINING PROTEIN"/>
    <property type="match status" value="1"/>
</dbReference>
<reference evidence="3" key="2">
    <citation type="submission" date="2015-03" db="UniProtKB">
        <authorList>
            <consortium name="EnsemblPlants"/>
        </authorList>
    </citation>
    <scope>IDENTIFICATION</scope>
</reference>
<feature type="domain" description="DUF1985" evidence="2">
    <location>
        <begin position="127"/>
        <end position="185"/>
    </location>
</feature>
<dbReference type="Pfam" id="PF09331">
    <property type="entry name" value="DUF1985"/>
    <property type="match status" value="1"/>
</dbReference>
<dbReference type="EnsemblPlants" id="Bo5g105030.1">
    <property type="protein sequence ID" value="Bo5g105030.1"/>
    <property type="gene ID" value="Bo5g105030"/>
</dbReference>
<evidence type="ECO:0000313" key="3">
    <source>
        <dbReference type="EnsemblPlants" id="Bo5g105030.1"/>
    </source>
</evidence>
<evidence type="ECO:0000256" key="1">
    <source>
        <dbReference type="SAM" id="MobiDB-lite"/>
    </source>
</evidence>
<proteinExistence type="predicted"/>
<dbReference type="InterPro" id="IPR038765">
    <property type="entry name" value="Papain-like_cys_pep_sf"/>
</dbReference>
<protein>
    <recommendedName>
        <fullName evidence="2">DUF1985 domain-containing protein</fullName>
    </recommendedName>
</protein>
<sequence>MSLELPKRIFKEGEEPQVTHINNNCRIEYIMRKFTEWLPKELEVVKKDPGAGDLKIARALVCLCEETTPIFITRIPRSNRVECNTRISLKEFEEWKYDGGFWSNVLRRKDGTFTLFNLWNKDKEAVKKWKNADRIRLIYLAIILCVVLARDEKANIPLKYIKVVMDLEKVRKYPWGVAAYDLLYNSITKTRDNLKDKTTSYVLDGFSYAFQIWAMEAVPKIGKLCRKKLDKGFTNGPRCINWMGAGKVSYEEIIRLEQILTPEDDIYAYIDWRGNYDVVQSDAFRRDDDVEDDRVCSDLHDEAHVNDESAVNDEAAESDEDYHTPKGSKNLDATSRRGKKRLPDCGMEKRKHKVLSTGPKQAAFNEDMKAFVAQLFEQSFSEMEQRLQRQMAETFEQMRTELKDSRKEASVDVDVELGEPLKPSPKKPSPKKPSTSQPPLRRSTRGVSVCKCAWCVSVLGFQADGIIPEIGTQGVEGISLTSYVPGFDPSQTNKGDEWWTPRTSVRDSIAPLPSHWEKWNKGKGLQLTDSPLRTDGSPQSSLYYCFEESWIGFTEWVKKAKPLPLGLSMLNFSIATRIVSPGQWLGNEEMNAVMFIWRVNTTLKRWAPSRVAFLNAMFCLQIDDAYNKFFPNKKTYELPDFLWIVKAVAPPERQKQVLLASYSIVDVPMKTRLNKSCCDCGAYALKHLECHLLGIDLSLLDDEIIMGCIQKIGVDLWEAAHDPIYAEAMTRYVPSAWEREGVFDLED</sequence>
<evidence type="ECO:0000259" key="2">
    <source>
        <dbReference type="Pfam" id="PF09331"/>
    </source>
</evidence>
<feature type="region of interest" description="Disordered" evidence="1">
    <location>
        <begin position="302"/>
        <end position="357"/>
    </location>
</feature>
<dbReference type="InterPro" id="IPR015410">
    <property type="entry name" value="DUF1985"/>
</dbReference>
<feature type="region of interest" description="Disordered" evidence="1">
    <location>
        <begin position="401"/>
        <end position="442"/>
    </location>
</feature>
<dbReference type="SUPFAM" id="SSF54001">
    <property type="entry name" value="Cysteine proteinases"/>
    <property type="match status" value="1"/>
</dbReference>
<reference evidence="3 4" key="1">
    <citation type="journal article" date="2014" name="Genome Biol.">
        <title>Transcriptome and methylome profiling reveals relics of genome dominance in the mesopolyploid Brassica oleracea.</title>
        <authorList>
            <person name="Parkin I.A."/>
            <person name="Koh C."/>
            <person name="Tang H."/>
            <person name="Robinson S.J."/>
            <person name="Kagale S."/>
            <person name="Clarke W.E."/>
            <person name="Town C.D."/>
            <person name="Nixon J."/>
            <person name="Krishnakumar V."/>
            <person name="Bidwell S.L."/>
            <person name="Denoeud F."/>
            <person name="Belcram H."/>
            <person name="Links M.G."/>
            <person name="Just J."/>
            <person name="Clarke C."/>
            <person name="Bender T."/>
            <person name="Huebert T."/>
            <person name="Mason A.S."/>
            <person name="Pires J.C."/>
            <person name="Barker G."/>
            <person name="Moore J."/>
            <person name="Walley P.G."/>
            <person name="Manoli S."/>
            <person name="Batley J."/>
            <person name="Edwards D."/>
            <person name="Nelson M.N."/>
            <person name="Wang X."/>
            <person name="Paterson A.H."/>
            <person name="King G."/>
            <person name="Bancroft I."/>
            <person name="Chalhoub B."/>
            <person name="Sharpe A.G."/>
        </authorList>
    </citation>
    <scope>NUCLEOTIDE SEQUENCE</scope>
    <source>
        <strain evidence="3 4">cv. TO1000</strain>
    </source>
</reference>
<organism evidence="3 4">
    <name type="scientific">Brassica oleracea var. oleracea</name>
    <dbReference type="NCBI Taxonomy" id="109376"/>
    <lineage>
        <taxon>Eukaryota</taxon>
        <taxon>Viridiplantae</taxon>
        <taxon>Streptophyta</taxon>
        <taxon>Embryophyta</taxon>
        <taxon>Tracheophyta</taxon>
        <taxon>Spermatophyta</taxon>
        <taxon>Magnoliopsida</taxon>
        <taxon>eudicotyledons</taxon>
        <taxon>Gunneridae</taxon>
        <taxon>Pentapetalae</taxon>
        <taxon>rosids</taxon>
        <taxon>malvids</taxon>
        <taxon>Brassicales</taxon>
        <taxon>Brassicaceae</taxon>
        <taxon>Brassiceae</taxon>
        <taxon>Brassica</taxon>
    </lineage>
</organism>
<dbReference type="eggNOG" id="ENOG502R28P">
    <property type="taxonomic scope" value="Eukaryota"/>
</dbReference>
<accession>A0A0D3CHU7</accession>
<dbReference type="Proteomes" id="UP000032141">
    <property type="component" value="Chromosome C5"/>
</dbReference>
<evidence type="ECO:0000313" key="4">
    <source>
        <dbReference type="Proteomes" id="UP000032141"/>
    </source>
</evidence>
<dbReference type="Gramene" id="Bo5g105030.1">
    <property type="protein sequence ID" value="Bo5g105030.1"/>
    <property type="gene ID" value="Bo5g105030"/>
</dbReference>
<feature type="compositionally biased region" description="Acidic residues" evidence="1">
    <location>
        <begin position="310"/>
        <end position="320"/>
    </location>
</feature>
<name>A0A0D3CHU7_BRAOL</name>